<dbReference type="AlphaFoldDB" id="A0A3T0RXA4"/>
<name>A0A3T0RXA4_9ACTN</name>
<dbReference type="EMBL" id="CP025570">
    <property type="protein sequence ID" value="AZZ38776.1"/>
    <property type="molecule type" value="Genomic_DNA"/>
</dbReference>
<dbReference type="KEGG" id="aji:C0Z10_02340"/>
<gene>
    <name evidence="1" type="ORF">C0Z10_02340</name>
</gene>
<accession>A0A3T0RXA4</accession>
<evidence type="ECO:0000313" key="2">
    <source>
        <dbReference type="Proteomes" id="UP000285875"/>
    </source>
</evidence>
<sequence length="72" mass="8213">MPRPGSRTRDDSYLESIRENHMCHQISCPRCGKPTWQGCGEHIDQALWGVAVADRCHCQPATQQEHDVRVAR</sequence>
<dbReference type="PANTHER" id="PTHR34724">
    <property type="entry name" value="OS12G0596101 PROTEIN"/>
    <property type="match status" value="1"/>
</dbReference>
<dbReference type="PANTHER" id="PTHR34724:SF2">
    <property type="entry name" value="OS12G0596101 PROTEIN"/>
    <property type="match status" value="1"/>
</dbReference>
<organism evidence="1 2">
    <name type="scientific">Acidipropionibacterium jensenii</name>
    <dbReference type="NCBI Taxonomy" id="1749"/>
    <lineage>
        <taxon>Bacteria</taxon>
        <taxon>Bacillati</taxon>
        <taxon>Actinomycetota</taxon>
        <taxon>Actinomycetes</taxon>
        <taxon>Propionibacteriales</taxon>
        <taxon>Propionibacteriaceae</taxon>
        <taxon>Acidipropionibacterium</taxon>
    </lineage>
</organism>
<evidence type="ECO:0000313" key="1">
    <source>
        <dbReference type="EMBL" id="AZZ38776.1"/>
    </source>
</evidence>
<reference evidence="2" key="1">
    <citation type="submission" date="2017-12" db="EMBL/GenBank/DDBJ databases">
        <title>Whole genome sequencing of Acidipropionibacterium jensenii strains JS279 and JS280.</title>
        <authorList>
            <person name="Deptula P."/>
            <person name="Laine P."/>
            <person name="Smolander O.-P."/>
            <person name="Paulin L."/>
            <person name="Auvinen P."/>
            <person name="Varmanen P."/>
        </authorList>
    </citation>
    <scope>NUCLEOTIDE SEQUENCE [LARGE SCALE GENOMIC DNA]</scope>
    <source>
        <strain evidence="2">JS280</strain>
    </source>
</reference>
<protein>
    <submittedName>
        <fullName evidence="1">Uncharacterized protein</fullName>
    </submittedName>
</protein>
<dbReference type="Proteomes" id="UP000285875">
    <property type="component" value="Chromosome"/>
</dbReference>
<proteinExistence type="predicted"/>